<evidence type="ECO:0000256" key="1">
    <source>
        <dbReference type="ARBA" id="ARBA00004141"/>
    </source>
</evidence>
<dbReference type="GO" id="GO:0006508">
    <property type="term" value="P:proteolysis"/>
    <property type="evidence" value="ECO:0007669"/>
    <property type="project" value="UniProtKB-KW"/>
</dbReference>
<evidence type="ECO:0000256" key="6">
    <source>
        <dbReference type="ARBA" id="ARBA00023136"/>
    </source>
</evidence>
<dbReference type="RefSeq" id="WP_282211020.1">
    <property type="nucleotide sequence ID" value="NZ_CP118247.1"/>
</dbReference>
<feature type="transmembrane region" description="Helical" evidence="7">
    <location>
        <begin position="221"/>
        <end position="240"/>
    </location>
</feature>
<dbReference type="Proteomes" id="UP001222118">
    <property type="component" value="Chromosome"/>
</dbReference>
<comment type="subcellular location">
    <subcellularLocation>
        <location evidence="1">Membrane</location>
        <topology evidence="1">Multi-pass membrane protein</topology>
    </subcellularLocation>
</comment>
<feature type="transmembrane region" description="Helical" evidence="7">
    <location>
        <begin position="52"/>
        <end position="70"/>
    </location>
</feature>
<feature type="transmembrane region" description="Helical" evidence="7">
    <location>
        <begin position="90"/>
        <end position="107"/>
    </location>
</feature>
<feature type="transmembrane region" description="Helical" evidence="7">
    <location>
        <begin position="20"/>
        <end position="45"/>
    </location>
</feature>
<feature type="domain" description="Peptidase S54 rhomboid" evidence="8">
    <location>
        <begin position="77"/>
        <end position="237"/>
    </location>
</feature>
<dbReference type="SUPFAM" id="SSF144091">
    <property type="entry name" value="Rhomboid-like"/>
    <property type="match status" value="1"/>
</dbReference>
<gene>
    <name evidence="9" type="ORF">PSQ90_14635</name>
</gene>
<dbReference type="EMBL" id="CP118247">
    <property type="protein sequence ID" value="WDR05501.1"/>
    <property type="molecule type" value="Genomic_DNA"/>
</dbReference>
<keyword evidence="10" id="KW-1185">Reference proteome</keyword>
<keyword evidence="9" id="KW-0378">Hydrolase</keyword>
<reference evidence="9 10" key="1">
    <citation type="submission" date="2023-02" db="EMBL/GenBank/DDBJ databases">
        <title>Devosia chondri sp. nov., isolated from the phycosphere of marine algae.</title>
        <authorList>
            <person name="Kim J.M."/>
            <person name="Lee J.K."/>
            <person name="Choi B.J."/>
            <person name="Bayburt H."/>
            <person name="Jeon C.O."/>
        </authorList>
    </citation>
    <scope>NUCLEOTIDE SEQUENCE [LARGE SCALE GENOMIC DNA]</scope>
    <source>
        <strain evidence="9 10">G2-5</strain>
    </source>
</reference>
<keyword evidence="6 7" id="KW-0472">Membrane</keyword>
<name>A0ABY7YW15_9HYPH</name>
<proteinExistence type="predicted"/>
<evidence type="ECO:0000313" key="10">
    <source>
        <dbReference type="Proteomes" id="UP001222118"/>
    </source>
</evidence>
<dbReference type="PANTHER" id="PTHR43066">
    <property type="entry name" value="RHOMBOID-RELATED PROTEIN"/>
    <property type="match status" value="1"/>
</dbReference>
<dbReference type="Pfam" id="PF01694">
    <property type="entry name" value="Rhomboid"/>
    <property type="match status" value="1"/>
</dbReference>
<keyword evidence="5 7" id="KW-1133">Transmembrane helix</keyword>
<evidence type="ECO:0000313" key="9">
    <source>
        <dbReference type="EMBL" id="WDR05501.1"/>
    </source>
</evidence>
<dbReference type="InterPro" id="IPR035952">
    <property type="entry name" value="Rhomboid-like_sf"/>
</dbReference>
<keyword evidence="4 7" id="KW-0812">Transmembrane</keyword>
<feature type="transmembrane region" description="Helical" evidence="7">
    <location>
        <begin position="139"/>
        <end position="161"/>
    </location>
</feature>
<feature type="transmembrane region" description="Helical" evidence="7">
    <location>
        <begin position="114"/>
        <end position="133"/>
    </location>
</feature>
<evidence type="ECO:0000256" key="7">
    <source>
        <dbReference type="SAM" id="Phobius"/>
    </source>
</evidence>
<evidence type="ECO:0000256" key="4">
    <source>
        <dbReference type="ARBA" id="ARBA00022692"/>
    </source>
</evidence>
<protein>
    <submittedName>
        <fullName evidence="9">Rhomboid family intramembrane serine protease</fullName>
    </submittedName>
</protein>
<sequence length="248" mass="26468">MSENGQNGGNAGDDQRQPIFLLPGVVTALIGIITAVHIAATLVLNQGGQGELIYWFAFLPAQIMAMTQQLDLGLPLIWTPFTHALLHAGWEHLIFNMAWLAIFGTPVARRYGAVPMLAIFFLTSAAGAALFAVTDWNSGTYLVGASGGIAGLTGAGVRFMFQPIIVARHPETGEPVALGRKLASLGEVMREPRARTFSLFWIILNAAVPLYPLFTGEAVQIAWQAHLGGFIAGFVLVGLFERAAIAGQ</sequence>
<accession>A0ABY7YW15</accession>
<keyword evidence="3" id="KW-0997">Cell inner membrane</keyword>
<keyword evidence="9" id="KW-0645">Protease</keyword>
<evidence type="ECO:0000256" key="3">
    <source>
        <dbReference type="ARBA" id="ARBA00022519"/>
    </source>
</evidence>
<dbReference type="GO" id="GO:0008233">
    <property type="term" value="F:peptidase activity"/>
    <property type="evidence" value="ECO:0007669"/>
    <property type="project" value="UniProtKB-KW"/>
</dbReference>
<keyword evidence="2" id="KW-1003">Cell membrane</keyword>
<evidence type="ECO:0000256" key="2">
    <source>
        <dbReference type="ARBA" id="ARBA00022475"/>
    </source>
</evidence>
<dbReference type="Gene3D" id="1.20.1540.10">
    <property type="entry name" value="Rhomboid-like"/>
    <property type="match status" value="1"/>
</dbReference>
<evidence type="ECO:0000259" key="8">
    <source>
        <dbReference type="Pfam" id="PF01694"/>
    </source>
</evidence>
<dbReference type="InterPro" id="IPR022764">
    <property type="entry name" value="Peptidase_S54_rhomboid_dom"/>
</dbReference>
<dbReference type="PANTHER" id="PTHR43066:SF26">
    <property type="entry name" value="RHOMBOID PROTEASE GLPG"/>
    <property type="match status" value="1"/>
</dbReference>
<feature type="transmembrane region" description="Helical" evidence="7">
    <location>
        <begin position="197"/>
        <end position="215"/>
    </location>
</feature>
<organism evidence="9 10">
    <name type="scientific">Devosia rhodophyticola</name>
    <dbReference type="NCBI Taxonomy" id="3026423"/>
    <lineage>
        <taxon>Bacteria</taxon>
        <taxon>Pseudomonadati</taxon>
        <taxon>Pseudomonadota</taxon>
        <taxon>Alphaproteobacteria</taxon>
        <taxon>Hyphomicrobiales</taxon>
        <taxon>Devosiaceae</taxon>
        <taxon>Devosia</taxon>
    </lineage>
</organism>
<evidence type="ECO:0000256" key="5">
    <source>
        <dbReference type="ARBA" id="ARBA00022989"/>
    </source>
</evidence>